<feature type="region of interest" description="Disordered" evidence="1">
    <location>
        <begin position="846"/>
        <end position="875"/>
    </location>
</feature>
<organism evidence="2 3">
    <name type="scientific">Pyricularia oryzae</name>
    <name type="common">Rice blast fungus</name>
    <name type="synonym">Magnaporthe oryzae</name>
    <dbReference type="NCBI Taxonomy" id="318829"/>
    <lineage>
        <taxon>Eukaryota</taxon>
        <taxon>Fungi</taxon>
        <taxon>Dikarya</taxon>
        <taxon>Ascomycota</taxon>
        <taxon>Pezizomycotina</taxon>
        <taxon>Sordariomycetes</taxon>
        <taxon>Sordariomycetidae</taxon>
        <taxon>Magnaporthales</taxon>
        <taxon>Pyriculariaceae</taxon>
        <taxon>Pyricularia</taxon>
    </lineage>
</organism>
<evidence type="ECO:0000313" key="2">
    <source>
        <dbReference type="EMBL" id="QBZ54364.1"/>
    </source>
</evidence>
<proteinExistence type="predicted"/>
<feature type="non-terminal residue" evidence="2">
    <location>
        <position position="1011"/>
    </location>
</feature>
<accession>A0A4P7N357</accession>
<gene>
    <name evidence="2" type="ORF">PoMZ_10062</name>
</gene>
<dbReference type="AlphaFoldDB" id="A0A4P7N357"/>
<feature type="non-terminal residue" evidence="2">
    <location>
        <position position="1"/>
    </location>
</feature>
<name>A0A4P7N357_PYROR</name>
<sequence length="1011" mass="114705">EGKSSTGSIWCHGDPHAPANGCLRFCAAPPSICILHLAATGLAPSPETVSRFWDAGHIDGHGHGTLDAPRGRVPAVRRSLFEKRARHPSSFSFACDSTRTFSTASTIFAMEAPRAAAFAVTTRPVQAFRDSKLEARRALLEAKRVTSLNDPLPDRPRGDSDSYRLAQERAMQQWRRYFSDVVRDVNPDQIWLDLCGRGPKKLEAMNYCKWFLEDYVENSERQTLSIESEDHPERSVKRDLTVLHLWRTLVTAADNTILHRKRQIVTDYDPSLWTLTYTDGKARRGSGPVSDIVDWIVVELSATYNLVREQTFVKVAATSTDIIVLLTALWTKAKHIPCRRQNRVDLHKVILLMSLGGFRPGTTVKLKYKQVEVDLVRDPQSTRKEMIPRCNITIQQNKRIQKKARTSQDEKVKIPLYPTNDPLVCLSTLLLSQAIADDVFAASDSITSLEDLERPREAKYVKLPWKKEMLDREIIQIDYATLLRLWKRLVDVAGCLNAVAPVLITMLIRILKALKPAQRNYIFSHSTSVFNKNYQPRDLGYNLSTIAFPNHAGGDTTEKLSELMRNTSFIWNENAPIYPTQKNLDSFERNSRIRAYRDEYANLKDDCSPEAKKQANRVQSQISKSIDILCARAVERRRNEFWKKVDRRNAEGKGTDDFQTEHINPRKARHQDSIVPATQIGQILSKDNIGSNVFSNLLVAFLKCRDCDIETLLGEDVGSQQPTQRPFNCPSCKNQCVINGAADWERHIITFHGKHNVPRWPPSKKAATTTTLITRDRLDNSKHMCCLYGRTYDSKKALTRHNTEIHHAKGKFNKPFSCPACNIVNKEPDCTINNADEWSNHVAKVHGEHNAPAMPSASRTSFRRKRKRNNDDLQLEKGEVEHFEPNLSESREVKRADKGRLEKYKGKEALCLFCGLITSPGRTFSAHLSRRHRELFKSEFSCPTYLKLGREMCISCRYNWTRHLSEDYGGDNGALLVEAGKGKDSAATKGETKASNIPDTFIDPILRSDSV</sequence>
<dbReference type="PANTHER" id="PTHR37535">
    <property type="entry name" value="FLUG DOMAIN PROTEIN"/>
    <property type="match status" value="1"/>
</dbReference>
<evidence type="ECO:0000256" key="1">
    <source>
        <dbReference type="SAM" id="MobiDB-lite"/>
    </source>
</evidence>
<dbReference type="PANTHER" id="PTHR37535:SF3">
    <property type="entry name" value="FLUG DOMAIN-CONTAINING PROTEIN"/>
    <property type="match status" value="1"/>
</dbReference>
<reference evidence="2 3" key="1">
    <citation type="journal article" date="2019" name="Mol. Biol. Evol.">
        <title>Blast fungal genomes show frequent chromosomal changes, gene gains and losses, and effector gene turnover.</title>
        <authorList>
            <person name="Gomez Luciano L.B."/>
            <person name="Jason Tsai I."/>
            <person name="Chuma I."/>
            <person name="Tosa Y."/>
            <person name="Chen Y.H."/>
            <person name="Li J.Y."/>
            <person name="Li M.Y."/>
            <person name="Jade Lu M.Y."/>
            <person name="Nakayashiki H."/>
            <person name="Li W.H."/>
        </authorList>
    </citation>
    <scope>NUCLEOTIDE SEQUENCE [LARGE SCALE GENOMIC DNA]</scope>
    <source>
        <strain evidence="2">MZ5-1-6</strain>
    </source>
</reference>
<dbReference type="Pfam" id="PF11917">
    <property type="entry name" value="DUF3435"/>
    <property type="match status" value="1"/>
</dbReference>
<evidence type="ECO:0008006" key="4">
    <source>
        <dbReference type="Google" id="ProtNLM"/>
    </source>
</evidence>
<evidence type="ECO:0000313" key="3">
    <source>
        <dbReference type="Proteomes" id="UP000294847"/>
    </source>
</evidence>
<dbReference type="EMBL" id="CP034204">
    <property type="protein sequence ID" value="QBZ54364.1"/>
    <property type="molecule type" value="Genomic_DNA"/>
</dbReference>
<protein>
    <recommendedName>
        <fullName evidence="4">C2H2-type domain-containing protein</fullName>
    </recommendedName>
</protein>
<dbReference type="InterPro" id="IPR021842">
    <property type="entry name" value="DUF3435"/>
</dbReference>
<dbReference type="Proteomes" id="UP000294847">
    <property type="component" value="Chromosome 1"/>
</dbReference>